<comment type="similarity">
    <text evidence="1">Belongs to the complex I 24 kDa subunit family.</text>
</comment>
<dbReference type="PIRSF" id="PIRSF000216">
    <property type="entry name" value="NADH_DH_24kDa"/>
    <property type="match status" value="1"/>
</dbReference>
<keyword evidence="10" id="KW-0560">Oxidoreductase</keyword>
<evidence type="ECO:0000313" key="10">
    <source>
        <dbReference type="EMBL" id="MDM5146837.1"/>
    </source>
</evidence>
<proteinExistence type="inferred from homology"/>
<comment type="cofactor">
    <cofactor evidence="9">
        <name>[2Fe-2S] cluster</name>
        <dbReference type="ChEBI" id="CHEBI:190135"/>
    </cofactor>
</comment>
<dbReference type="NCBIfam" id="NF005723">
    <property type="entry name" value="PRK07539.1-3"/>
    <property type="match status" value="1"/>
</dbReference>
<dbReference type="Gene3D" id="1.10.10.1590">
    <property type="entry name" value="NADH-quinone oxidoreductase subunit E"/>
    <property type="match status" value="1"/>
</dbReference>
<keyword evidence="5" id="KW-0408">Iron</keyword>
<keyword evidence="6" id="KW-0411">Iron-sulfur</keyword>
<evidence type="ECO:0000256" key="8">
    <source>
        <dbReference type="ARBA" id="ARBA00032788"/>
    </source>
</evidence>
<dbReference type="Proteomes" id="UP001168167">
    <property type="component" value="Unassembled WGS sequence"/>
</dbReference>
<dbReference type="InterPro" id="IPR041921">
    <property type="entry name" value="NuoE_N"/>
</dbReference>
<evidence type="ECO:0000256" key="2">
    <source>
        <dbReference type="ARBA" id="ARBA00019898"/>
    </source>
</evidence>
<dbReference type="PANTHER" id="PTHR10371">
    <property type="entry name" value="NADH DEHYDROGENASE UBIQUINONE FLAVOPROTEIN 2, MITOCHONDRIAL"/>
    <property type="match status" value="1"/>
</dbReference>
<evidence type="ECO:0000256" key="4">
    <source>
        <dbReference type="ARBA" id="ARBA00022723"/>
    </source>
</evidence>
<keyword evidence="3" id="KW-0001">2Fe-2S</keyword>
<reference evidence="10" key="1">
    <citation type="submission" date="2022-08" db="EMBL/GenBank/DDBJ databases">
        <authorList>
            <person name="Dzunkova M."/>
            <person name="La Clair J."/>
            <person name="Tyml T."/>
            <person name="Doud D."/>
            <person name="Schulz F."/>
            <person name="Piquer S."/>
            <person name="Porcel Sanchis D."/>
            <person name="Osborn A."/>
            <person name="Robinson D."/>
            <person name="Louie K.B."/>
            <person name="Bowen B.P."/>
            <person name="Bowers R."/>
            <person name="Lee J."/>
            <person name="Arnau Llombart V."/>
            <person name="Diaz Villanueva W."/>
            <person name="Gosliner T."/>
            <person name="Northen T."/>
            <person name="Cheng J.-F."/>
            <person name="Burkart M.D."/>
            <person name="Woyke T."/>
        </authorList>
    </citation>
    <scope>NUCLEOTIDE SEQUENCE</scope>
    <source>
        <strain evidence="10">Df01</strain>
    </source>
</reference>
<dbReference type="PANTHER" id="PTHR10371:SF3">
    <property type="entry name" value="NADH DEHYDROGENASE [UBIQUINONE] FLAVOPROTEIN 2, MITOCHONDRIAL"/>
    <property type="match status" value="1"/>
</dbReference>
<protein>
    <recommendedName>
        <fullName evidence="2">NADH-quinone oxidoreductase subunit E</fullName>
    </recommendedName>
    <alternativeName>
        <fullName evidence="7">NADH dehydrogenase I subunit E</fullName>
    </alternativeName>
    <alternativeName>
        <fullName evidence="8">NDH-1 subunit E</fullName>
    </alternativeName>
</protein>
<reference evidence="10" key="2">
    <citation type="journal article" date="2023" name="Microbiome">
        <title>Synthase-selected sorting approach identifies a beta-lactone synthase in a nudibranch symbiotic bacterium.</title>
        <authorList>
            <person name="Dzunkova M."/>
            <person name="La Clair J.J."/>
            <person name="Tyml T."/>
            <person name="Doud D."/>
            <person name="Schulz F."/>
            <person name="Piquer-Esteban S."/>
            <person name="Porcel Sanchis D."/>
            <person name="Osborn A."/>
            <person name="Robinson D."/>
            <person name="Louie K.B."/>
            <person name="Bowen B.P."/>
            <person name="Bowers R.M."/>
            <person name="Lee J."/>
            <person name="Arnau V."/>
            <person name="Diaz-Villanueva W."/>
            <person name="Stepanauskas R."/>
            <person name="Gosliner T."/>
            <person name="Date S.V."/>
            <person name="Northen T.R."/>
            <person name="Cheng J.F."/>
            <person name="Burkart M.D."/>
            <person name="Woyke T."/>
        </authorList>
    </citation>
    <scope>NUCLEOTIDE SEQUENCE</scope>
    <source>
        <strain evidence="10">Df01</strain>
    </source>
</reference>
<evidence type="ECO:0000313" key="11">
    <source>
        <dbReference type="Proteomes" id="UP001168167"/>
    </source>
</evidence>
<gene>
    <name evidence="10" type="primary">nuoE</name>
    <name evidence="10" type="ORF">NQX30_00325</name>
</gene>
<accession>A0ABT7QJG8</accession>
<name>A0ABT7QJG8_9GAMM</name>
<dbReference type="GO" id="GO:0050136">
    <property type="term" value="F:NADH dehydrogenase (quinone) (non-electrogenic) activity"/>
    <property type="evidence" value="ECO:0007669"/>
    <property type="project" value="UniProtKB-EC"/>
</dbReference>
<dbReference type="InterPro" id="IPR036249">
    <property type="entry name" value="Thioredoxin-like_sf"/>
</dbReference>
<dbReference type="Gene3D" id="3.40.30.10">
    <property type="entry name" value="Glutaredoxin"/>
    <property type="match status" value="1"/>
</dbReference>
<dbReference type="EMBL" id="JANQAO010000001">
    <property type="protein sequence ID" value="MDM5146837.1"/>
    <property type="molecule type" value="Genomic_DNA"/>
</dbReference>
<dbReference type="InterPro" id="IPR002023">
    <property type="entry name" value="NuoE-like"/>
</dbReference>
<evidence type="ECO:0000256" key="6">
    <source>
        <dbReference type="ARBA" id="ARBA00023014"/>
    </source>
</evidence>
<sequence length="170" mass="18540">MSAEKNLSAESLAAIDREMEKYPPGKQASAVMSALRIAQKEKGWLADDTIAFVAEYLKIPAIRAYEVATFYNMYDLKPVGRNKLCLCTNLPCMLMGATETAAALKEALGVDFGETTADDEWTLREGECFGACGDAPAIIVNNEKIHSGITAEKVPGFLRKLRQQNDNASD</sequence>
<organism evidence="10 11">
    <name type="scientific">Candidatus Doriopsillibacter californiensis</name>
    <dbReference type="NCBI Taxonomy" id="2970740"/>
    <lineage>
        <taxon>Bacteria</taxon>
        <taxon>Pseudomonadati</taxon>
        <taxon>Pseudomonadota</taxon>
        <taxon>Gammaproteobacteria</taxon>
        <taxon>Candidatus Tethybacterales</taxon>
        <taxon>Candidatus Persebacteraceae</taxon>
        <taxon>Candidatus Doriopsillibacter</taxon>
    </lineage>
</organism>
<dbReference type="CDD" id="cd03064">
    <property type="entry name" value="TRX_Fd_NuoE"/>
    <property type="match status" value="1"/>
</dbReference>
<keyword evidence="11" id="KW-1185">Reference proteome</keyword>
<evidence type="ECO:0000256" key="7">
    <source>
        <dbReference type="ARBA" id="ARBA00031580"/>
    </source>
</evidence>
<evidence type="ECO:0000256" key="3">
    <source>
        <dbReference type="ARBA" id="ARBA00022714"/>
    </source>
</evidence>
<dbReference type="Pfam" id="PF01257">
    <property type="entry name" value="2Fe-2S_thioredx"/>
    <property type="match status" value="1"/>
</dbReference>
<keyword evidence="4" id="KW-0479">Metal-binding</keyword>
<evidence type="ECO:0000256" key="9">
    <source>
        <dbReference type="ARBA" id="ARBA00034078"/>
    </source>
</evidence>
<dbReference type="InterPro" id="IPR042128">
    <property type="entry name" value="NuoE_dom"/>
</dbReference>
<evidence type="ECO:0000256" key="5">
    <source>
        <dbReference type="ARBA" id="ARBA00023004"/>
    </source>
</evidence>
<comment type="caution">
    <text evidence="10">The sequence shown here is derived from an EMBL/GenBank/DDBJ whole genome shotgun (WGS) entry which is preliminary data.</text>
</comment>
<dbReference type="NCBIfam" id="TIGR01958">
    <property type="entry name" value="nuoE_fam"/>
    <property type="match status" value="1"/>
</dbReference>
<evidence type="ECO:0000256" key="1">
    <source>
        <dbReference type="ARBA" id="ARBA00010643"/>
    </source>
</evidence>
<dbReference type="SUPFAM" id="SSF52833">
    <property type="entry name" value="Thioredoxin-like"/>
    <property type="match status" value="1"/>
</dbReference>